<dbReference type="STRING" id="61819.ENSACIP00000000050"/>
<feature type="compositionally biased region" description="Polar residues" evidence="1">
    <location>
        <begin position="15"/>
        <end position="36"/>
    </location>
</feature>
<dbReference type="Proteomes" id="UP000261340">
    <property type="component" value="Unplaced"/>
</dbReference>
<protein>
    <recommendedName>
        <fullName evidence="4">Specifically androgen-regulated gene protein</fullName>
    </recommendedName>
</protein>
<accession>A0A3Q0QRA7</accession>
<reference evidence="2" key="1">
    <citation type="submission" date="2025-08" db="UniProtKB">
        <authorList>
            <consortium name="Ensembl"/>
        </authorList>
    </citation>
    <scope>IDENTIFICATION</scope>
</reference>
<keyword evidence="3" id="KW-1185">Reference proteome</keyword>
<dbReference type="InterPro" id="IPR026152">
    <property type="entry name" value="SARG"/>
</dbReference>
<feature type="region of interest" description="Disordered" evidence="1">
    <location>
        <begin position="314"/>
        <end position="363"/>
    </location>
</feature>
<reference evidence="2" key="2">
    <citation type="submission" date="2025-09" db="UniProtKB">
        <authorList>
            <consortium name="Ensembl"/>
        </authorList>
    </citation>
    <scope>IDENTIFICATION</scope>
</reference>
<dbReference type="GeneTree" id="ENSGT00390000017874"/>
<evidence type="ECO:0008006" key="4">
    <source>
        <dbReference type="Google" id="ProtNLM"/>
    </source>
</evidence>
<feature type="compositionally biased region" description="Polar residues" evidence="1">
    <location>
        <begin position="122"/>
        <end position="139"/>
    </location>
</feature>
<dbReference type="AlphaFoldDB" id="A0A3Q0QRA7"/>
<sequence>MPKSDTWPGDVPVESFSNMDSAGSSDSVISMNSGYSEDSMEYLSAEERACLTYFEETIEALEVQEDSGLSSDESHHESRAEKIDQMRGNAPPASTALAANGKTQHYALNQTSEPQHSPLIPESSTHCRNHSSVTPTEVSGLTKGEGAHPENVTSTIICPGPSTEASEIDLSLIPPPLDFRDKPDSPSQPDKINSPPPSVGISSKKPGTTFDLEQIRQRASVKKTLTSPVSDGSTSKPRLDLSPIVLTSSQVVASPPAEAAEPKSPPVVAPKPKSLPHNIVLNSHKRANSDGNSEKPFLDPHKVRMEALKKLGLLKSSDDVSGPALSPKLPLKAKTSWTASSPPISPAAPNEPPSTQHCSPLPASVTVQSLTPAAAALPSTTSTALPLQDPDTIAAPAAFSDPIKPSPSENELSFKYVTEATPLTPPAMVRQPTPPKVKSASLGRSDLGGSRYMAGQIFSEASQDISSSQSLSQQHNNRPRPTSLRSRFSSAQGEVSGAGPALTKDPASQKALPASTAFHHSRDGQKLPRSQGISVLICPRSENEEDRRVALKKLGLLRD</sequence>
<feature type="compositionally biased region" description="Polar residues" evidence="1">
    <location>
        <begin position="475"/>
        <end position="493"/>
    </location>
</feature>
<evidence type="ECO:0000313" key="3">
    <source>
        <dbReference type="Proteomes" id="UP000261340"/>
    </source>
</evidence>
<feature type="region of interest" description="Disordered" evidence="1">
    <location>
        <begin position="424"/>
        <end position="448"/>
    </location>
</feature>
<proteinExistence type="predicted"/>
<feature type="region of interest" description="Disordered" evidence="1">
    <location>
        <begin position="110"/>
        <end position="277"/>
    </location>
</feature>
<organism evidence="2 3">
    <name type="scientific">Amphilophus citrinellus</name>
    <name type="common">Midas cichlid</name>
    <name type="synonym">Cichlasoma citrinellum</name>
    <dbReference type="NCBI Taxonomy" id="61819"/>
    <lineage>
        <taxon>Eukaryota</taxon>
        <taxon>Metazoa</taxon>
        <taxon>Chordata</taxon>
        <taxon>Craniata</taxon>
        <taxon>Vertebrata</taxon>
        <taxon>Euteleostomi</taxon>
        <taxon>Actinopterygii</taxon>
        <taxon>Neopterygii</taxon>
        <taxon>Teleostei</taxon>
        <taxon>Neoteleostei</taxon>
        <taxon>Acanthomorphata</taxon>
        <taxon>Ovalentaria</taxon>
        <taxon>Cichlomorphae</taxon>
        <taxon>Cichliformes</taxon>
        <taxon>Cichlidae</taxon>
        <taxon>New World cichlids</taxon>
        <taxon>Cichlasomatinae</taxon>
        <taxon>Heroini</taxon>
        <taxon>Amphilophus</taxon>
    </lineage>
</organism>
<feature type="compositionally biased region" description="Pro residues" evidence="1">
    <location>
        <begin position="343"/>
        <end position="352"/>
    </location>
</feature>
<feature type="region of interest" description="Disordered" evidence="1">
    <location>
        <begin position="463"/>
        <end position="532"/>
    </location>
</feature>
<dbReference type="PANTHER" id="PTHR21555:SF0">
    <property type="entry name" value="SPECIFICALLY ANDROGEN-REGULATED GENE PROTEIN"/>
    <property type="match status" value="1"/>
</dbReference>
<dbReference type="PANTHER" id="PTHR21555">
    <property type="entry name" value="SPECIFICALLY ANDROGEN-REGULATED GENE PROTEIN"/>
    <property type="match status" value="1"/>
</dbReference>
<feature type="compositionally biased region" description="Polar residues" evidence="1">
    <location>
        <begin position="223"/>
        <end position="236"/>
    </location>
</feature>
<dbReference type="Pfam" id="PF15385">
    <property type="entry name" value="SARG"/>
    <property type="match status" value="2"/>
</dbReference>
<dbReference type="OMA" id="HSEPQSW"/>
<name>A0A3Q0QRA7_AMPCI</name>
<feature type="region of interest" description="Disordered" evidence="1">
    <location>
        <begin position="1"/>
        <end position="39"/>
    </location>
</feature>
<feature type="compositionally biased region" description="Low complexity" evidence="1">
    <location>
        <begin position="463"/>
        <end position="474"/>
    </location>
</feature>
<dbReference type="Ensembl" id="ENSACIT00000000052.1">
    <property type="protein sequence ID" value="ENSACIP00000000050.1"/>
    <property type="gene ID" value="ENSACIG00000000043.1"/>
</dbReference>
<feature type="compositionally biased region" description="Basic and acidic residues" evidence="1">
    <location>
        <begin position="72"/>
        <end position="85"/>
    </location>
</feature>
<evidence type="ECO:0000313" key="2">
    <source>
        <dbReference type="Ensembl" id="ENSACIP00000000050.1"/>
    </source>
</evidence>
<feature type="region of interest" description="Disordered" evidence="1">
    <location>
        <begin position="63"/>
        <end position="96"/>
    </location>
</feature>
<evidence type="ECO:0000256" key="1">
    <source>
        <dbReference type="SAM" id="MobiDB-lite"/>
    </source>
</evidence>